<keyword evidence="4" id="KW-0677">Repeat</keyword>
<dbReference type="CDD" id="cd18596">
    <property type="entry name" value="ABC_6TM_VMR1_D1_like"/>
    <property type="match status" value="1"/>
</dbReference>
<dbReference type="GO" id="GO:0000329">
    <property type="term" value="C:fungal-type vacuole membrane"/>
    <property type="evidence" value="ECO:0007669"/>
    <property type="project" value="TreeGrafter"/>
</dbReference>
<evidence type="ECO:0000259" key="12">
    <source>
        <dbReference type="PROSITE" id="PS50929"/>
    </source>
</evidence>
<dbReference type="GO" id="GO:0005524">
    <property type="term" value="F:ATP binding"/>
    <property type="evidence" value="ECO:0007669"/>
    <property type="project" value="UniProtKB-KW"/>
</dbReference>
<feature type="domain" description="ABC transporter" evidence="11">
    <location>
        <begin position="1312"/>
        <end position="1572"/>
    </location>
</feature>
<evidence type="ECO:0000256" key="5">
    <source>
        <dbReference type="ARBA" id="ARBA00022741"/>
    </source>
</evidence>
<keyword evidence="7 10" id="KW-1133">Transmembrane helix</keyword>
<dbReference type="SUPFAM" id="SSF52540">
    <property type="entry name" value="P-loop containing nucleoside triphosphate hydrolases"/>
    <property type="match status" value="2"/>
</dbReference>
<gene>
    <name evidence="13" type="ORF">DFH08DRAFT_935728</name>
</gene>
<evidence type="ECO:0000313" key="13">
    <source>
        <dbReference type="EMBL" id="KAJ7349781.1"/>
    </source>
</evidence>
<dbReference type="Gene3D" id="3.40.50.300">
    <property type="entry name" value="P-loop containing nucleotide triphosphate hydrolases"/>
    <property type="match status" value="2"/>
</dbReference>
<evidence type="ECO:0000313" key="14">
    <source>
        <dbReference type="Proteomes" id="UP001218218"/>
    </source>
</evidence>
<comment type="caution">
    <text evidence="13">The sequence shown here is derived from an EMBL/GenBank/DDBJ whole genome shotgun (WGS) entry which is preliminary data.</text>
</comment>
<dbReference type="InterPro" id="IPR027417">
    <property type="entry name" value="P-loop_NTPase"/>
</dbReference>
<dbReference type="CDD" id="cd03244">
    <property type="entry name" value="ABCC_MRP_domain2"/>
    <property type="match status" value="1"/>
</dbReference>
<dbReference type="PROSITE" id="PS50929">
    <property type="entry name" value="ABC_TM1F"/>
    <property type="match status" value="2"/>
</dbReference>
<proteinExistence type="predicted"/>
<evidence type="ECO:0000256" key="6">
    <source>
        <dbReference type="ARBA" id="ARBA00022840"/>
    </source>
</evidence>
<keyword evidence="14" id="KW-1185">Reference proteome</keyword>
<evidence type="ECO:0000256" key="9">
    <source>
        <dbReference type="ARBA" id="ARBA00023180"/>
    </source>
</evidence>
<dbReference type="InterPro" id="IPR011527">
    <property type="entry name" value="ABC1_TM_dom"/>
</dbReference>
<comment type="subcellular location">
    <subcellularLocation>
        <location evidence="1">Membrane</location>
        <topology evidence="1">Multi-pass membrane protein</topology>
    </subcellularLocation>
</comment>
<dbReference type="CDD" id="cd03250">
    <property type="entry name" value="ABCC_MRP_domain1"/>
    <property type="match status" value="1"/>
</dbReference>
<keyword evidence="9" id="KW-0325">Glycoprotein</keyword>
<keyword evidence="2" id="KW-0813">Transport</keyword>
<dbReference type="EMBL" id="JARIHO010000015">
    <property type="protein sequence ID" value="KAJ7349781.1"/>
    <property type="molecule type" value="Genomic_DNA"/>
</dbReference>
<dbReference type="GO" id="GO:0016887">
    <property type="term" value="F:ATP hydrolysis activity"/>
    <property type="evidence" value="ECO:0007669"/>
    <property type="project" value="InterPro"/>
</dbReference>
<feature type="transmembrane region" description="Helical" evidence="10">
    <location>
        <begin position="485"/>
        <end position="510"/>
    </location>
</feature>
<dbReference type="Gene3D" id="1.20.1560.10">
    <property type="entry name" value="ABC transporter type 1, transmembrane domain"/>
    <property type="match status" value="2"/>
</dbReference>
<evidence type="ECO:0000256" key="8">
    <source>
        <dbReference type="ARBA" id="ARBA00023136"/>
    </source>
</evidence>
<feature type="transmembrane region" description="Helical" evidence="10">
    <location>
        <begin position="1115"/>
        <end position="1148"/>
    </location>
</feature>
<feature type="transmembrane region" description="Helical" evidence="10">
    <location>
        <begin position="122"/>
        <end position="141"/>
    </location>
</feature>
<dbReference type="InterPro" id="IPR036640">
    <property type="entry name" value="ABC1_TM_sf"/>
</dbReference>
<evidence type="ECO:0000256" key="4">
    <source>
        <dbReference type="ARBA" id="ARBA00022737"/>
    </source>
</evidence>
<feature type="transmembrane region" description="Helical" evidence="10">
    <location>
        <begin position="97"/>
        <end position="116"/>
    </location>
</feature>
<feature type="transmembrane region" description="Helical" evidence="10">
    <location>
        <begin position="996"/>
        <end position="1015"/>
    </location>
</feature>
<feature type="transmembrane region" description="Helical" evidence="10">
    <location>
        <begin position="368"/>
        <end position="392"/>
    </location>
</feature>
<feature type="transmembrane region" description="Helical" evidence="10">
    <location>
        <begin position="569"/>
        <end position="597"/>
    </location>
</feature>
<feature type="domain" description="ABC transmembrane type-1" evidence="12">
    <location>
        <begin position="1000"/>
        <end position="1276"/>
    </location>
</feature>
<dbReference type="SMART" id="SM00382">
    <property type="entry name" value="AAA"/>
    <property type="match status" value="2"/>
</dbReference>
<dbReference type="FunFam" id="1.20.1560.10:FF:000013">
    <property type="entry name" value="ABC transporter C family member 2"/>
    <property type="match status" value="1"/>
</dbReference>
<dbReference type="GO" id="GO:0140359">
    <property type="term" value="F:ABC-type transporter activity"/>
    <property type="evidence" value="ECO:0007669"/>
    <property type="project" value="InterPro"/>
</dbReference>
<dbReference type="PANTHER" id="PTHR24223">
    <property type="entry name" value="ATP-BINDING CASSETTE SUB-FAMILY C"/>
    <property type="match status" value="1"/>
</dbReference>
<feature type="transmembrane region" description="Helical" evidence="10">
    <location>
        <begin position="328"/>
        <end position="348"/>
    </location>
</feature>
<dbReference type="InterPro" id="IPR003593">
    <property type="entry name" value="AAA+_ATPase"/>
</dbReference>
<feature type="transmembrane region" description="Helical" evidence="10">
    <location>
        <begin position="187"/>
        <end position="207"/>
    </location>
</feature>
<dbReference type="CDD" id="cd18604">
    <property type="entry name" value="ABC_6TM_VMR1_D2_like"/>
    <property type="match status" value="1"/>
</dbReference>
<feature type="transmembrane region" description="Helical" evidence="10">
    <location>
        <begin position="1036"/>
        <end position="1056"/>
    </location>
</feature>
<dbReference type="InterPro" id="IPR050173">
    <property type="entry name" value="ABC_transporter_C-like"/>
</dbReference>
<accession>A0AAD7ETI9</accession>
<sequence length="1588" mass="175340">MPRFQLEIAVALNVSAAVSAVLFYLNRSNAKEGKIRLPLHATSDAPQIASQIASEAIYPDGDPFDVTTSEDLLDGYPLHEEKFWTQACRLPMRRRKISLSITTFLLVLVQAARPVLGGDVAICALNLVFALYLFAVAAFSVTRQTVRLHAESVWHLASLTTLAAPLMGFTAILPAEDLPVLTIEDSILPGLWYTAFALYVVAFLMALDTRLGPDLHYPPSVIYTEKTTAAITNTEENNVSGVYGASPLSILFFSYSTPVVMLGNTAASLEIGDLPILTADMRATLHYASLKHALLSVKLPKMLSWRSPQVGSGLALVYQLGWVNSAGLAALTALSLVVGSLFYIPPFFMSRVLTYLENDPQREHPEWGWVWVVCLFGSNVLLFVGTCQHWSLTTATLQSRIRAQLNTVLFAKTLVRKDVASSAVAKAEDTDAPESDAPAPDADGFSSKAQIMTLMTTDIDRVARFTHQLFVIIDAPIEIAVGTIFLYNLLGVSCFFGLGVAILCLPLNHFAGKTISGAQDNLMKARDERIALMNEVLGGIRMLKFMAWERSFEARIMKIRTKELEYQRLNYIIQALLTGLWNMITIVVTLVSFYHFAVVRGEALTPSIAFTSIIVFNELKFALAAVPETLIAALQGIISLRRIEKYLHTPEVTPVPPIRKQSQDIAFQSCTVTWPQDRSPSSSAQPSVASMPRYKFILMDLTLKFPPGELSLICGKLGSGKTLLLLALLGEADILSGQMLCPRSPADSLASFAGTHPTKEDWVIAGICAYVPQAAWLQNASIKDNILFNLPYDEERYKLTLEVCALVSDLEILEDGDESEIGERGVNLSGGQKARVSLARAVYSRASILLLDDVLAAVDAHTAHHLYHSCLRGELMRSRTVILVSHHVQLCTPGAGYVVALDNGRVQFQGSRDEFQSSVVMRGLVQSTSVQDAAKEETAVDAAHIAENDGDTVVAEPIPADKKKKQPRKFFEEEQRAVGRVAWPVWKTYILACGSGWYWVIFVLMFLIAAIAPVLENGWLSYWSRGDDSNSPAFYLTIYTAIATSGLILTTLRYFVMYYGAIHASTTLYKKLLQAVLFANIRFHDTISRGRLLNRFGKDFEGIDSTLPGNFGNTTIYFVSTLTTVITISFIGGPTFVVGAFLVSVFYYQVAKIYGQTCRDLRRLDSVTRSPLYSMYSETITGVTILRAFGASSKFLRDMLRAVDTNCNPSYWTWGVNRWLSIRMTTLSSVITALMALLAVLNKDISASLAGFALAFSNTITFNLLLLVREFVGLEQAMVGLERVKEYSDLSQESAEFIEPRPEPSWPEHGAIRCENLVIRYAPDLPDVLHNVTFDVKPGEKVLFTAHFSQIPERFQIGILGRTGSGKSTLALSFFRFVEATEGQIVVDGLDISKIGLTDLRSRLTIIPQDPTILSGTIRTTLDVFNEYEDADIFEALRRVHLVPSEDTPEEAADAVNTNLFRNLDSSVSEGGENFSTGEKQLLCMARAILKRSKILVMDEATASVDYATDELIGKTIRHEFKASTILTIAHRLRTVIDYDKVMLLDQGKIAEFDRPSVLLAKKSSKFHALCKATGKEEFEMLKKMAGL</sequence>
<dbReference type="SUPFAM" id="SSF90123">
    <property type="entry name" value="ABC transporter transmembrane region"/>
    <property type="match status" value="2"/>
</dbReference>
<feature type="domain" description="ABC transporter" evidence="11">
    <location>
        <begin position="683"/>
        <end position="928"/>
    </location>
</feature>
<protein>
    <submittedName>
        <fullName evidence="13">Multidrug resistance-associated ABC transporter</fullName>
    </submittedName>
</protein>
<keyword evidence="3 10" id="KW-0812">Transmembrane</keyword>
<keyword evidence="8 10" id="KW-0472">Membrane</keyword>
<evidence type="ECO:0000256" key="1">
    <source>
        <dbReference type="ARBA" id="ARBA00004141"/>
    </source>
</evidence>
<feature type="transmembrane region" description="Helical" evidence="10">
    <location>
        <begin position="1220"/>
        <end position="1241"/>
    </location>
</feature>
<reference evidence="13" key="1">
    <citation type="submission" date="2023-03" db="EMBL/GenBank/DDBJ databases">
        <title>Massive genome expansion in bonnet fungi (Mycena s.s.) driven by repeated elements and novel gene families across ecological guilds.</title>
        <authorList>
            <consortium name="Lawrence Berkeley National Laboratory"/>
            <person name="Harder C.B."/>
            <person name="Miyauchi S."/>
            <person name="Viragh M."/>
            <person name="Kuo A."/>
            <person name="Thoen E."/>
            <person name="Andreopoulos B."/>
            <person name="Lu D."/>
            <person name="Skrede I."/>
            <person name="Drula E."/>
            <person name="Henrissat B."/>
            <person name="Morin E."/>
            <person name="Kohler A."/>
            <person name="Barry K."/>
            <person name="LaButti K."/>
            <person name="Morin E."/>
            <person name="Salamov A."/>
            <person name="Lipzen A."/>
            <person name="Mereny Z."/>
            <person name="Hegedus B."/>
            <person name="Baldrian P."/>
            <person name="Stursova M."/>
            <person name="Weitz H."/>
            <person name="Taylor A."/>
            <person name="Grigoriev I.V."/>
            <person name="Nagy L.G."/>
            <person name="Martin F."/>
            <person name="Kauserud H."/>
        </authorList>
    </citation>
    <scope>NUCLEOTIDE SEQUENCE</scope>
    <source>
        <strain evidence="13">CBHHK002</strain>
    </source>
</reference>
<dbReference type="FunFam" id="3.40.50.300:FF:001354">
    <property type="entry name" value="ATP-binding cassette (ABC) transporter, putative"/>
    <property type="match status" value="1"/>
</dbReference>
<feature type="transmembrane region" description="Helical" evidence="10">
    <location>
        <begin position="153"/>
        <end position="175"/>
    </location>
</feature>
<dbReference type="InterPro" id="IPR003439">
    <property type="entry name" value="ABC_transporter-like_ATP-bd"/>
</dbReference>
<feature type="domain" description="ABC transmembrane type-1" evidence="12">
    <location>
        <begin position="329"/>
        <end position="635"/>
    </location>
</feature>
<dbReference type="Pfam" id="PF00664">
    <property type="entry name" value="ABC_membrane"/>
    <property type="match status" value="2"/>
</dbReference>
<evidence type="ECO:0000256" key="7">
    <source>
        <dbReference type="ARBA" id="ARBA00022989"/>
    </source>
</evidence>
<keyword evidence="6" id="KW-0067">ATP-binding</keyword>
<evidence type="ECO:0000256" key="10">
    <source>
        <dbReference type="SAM" id="Phobius"/>
    </source>
</evidence>
<keyword evidence="5" id="KW-0547">Nucleotide-binding</keyword>
<organism evidence="13 14">
    <name type="scientific">Mycena albidolilacea</name>
    <dbReference type="NCBI Taxonomy" id="1033008"/>
    <lineage>
        <taxon>Eukaryota</taxon>
        <taxon>Fungi</taxon>
        <taxon>Dikarya</taxon>
        <taxon>Basidiomycota</taxon>
        <taxon>Agaricomycotina</taxon>
        <taxon>Agaricomycetes</taxon>
        <taxon>Agaricomycetidae</taxon>
        <taxon>Agaricales</taxon>
        <taxon>Marasmiineae</taxon>
        <taxon>Mycenaceae</taxon>
        <taxon>Mycena</taxon>
    </lineage>
</organism>
<dbReference type="PROSITE" id="PS00211">
    <property type="entry name" value="ABC_TRANSPORTER_1"/>
    <property type="match status" value="1"/>
</dbReference>
<evidence type="ECO:0000256" key="3">
    <source>
        <dbReference type="ARBA" id="ARBA00022692"/>
    </source>
</evidence>
<feature type="transmembrane region" description="Helical" evidence="10">
    <location>
        <begin position="1247"/>
        <end position="1268"/>
    </location>
</feature>
<name>A0AAD7ETI9_9AGAR</name>
<dbReference type="InterPro" id="IPR017871">
    <property type="entry name" value="ABC_transporter-like_CS"/>
</dbReference>
<dbReference type="Pfam" id="PF00005">
    <property type="entry name" value="ABC_tran"/>
    <property type="match status" value="2"/>
</dbReference>
<dbReference type="PANTHER" id="PTHR24223:SF353">
    <property type="entry name" value="ABC TRANSPORTER ATP-BINDING PROTEIN_PERMEASE VMR1-RELATED"/>
    <property type="match status" value="1"/>
</dbReference>
<evidence type="ECO:0000256" key="2">
    <source>
        <dbReference type="ARBA" id="ARBA00022448"/>
    </source>
</evidence>
<evidence type="ECO:0000259" key="11">
    <source>
        <dbReference type="PROSITE" id="PS50893"/>
    </source>
</evidence>
<dbReference type="FunFam" id="3.40.50.300:FF:000825">
    <property type="entry name" value="ABC bile acid transporter"/>
    <property type="match status" value="1"/>
</dbReference>
<dbReference type="PROSITE" id="PS50893">
    <property type="entry name" value="ABC_TRANSPORTER_2"/>
    <property type="match status" value="2"/>
</dbReference>
<dbReference type="Proteomes" id="UP001218218">
    <property type="component" value="Unassembled WGS sequence"/>
</dbReference>
<feature type="transmembrane region" description="Helical" evidence="10">
    <location>
        <begin position="6"/>
        <end position="26"/>
    </location>
</feature>